<name>A0A9K3KS56_9STRA</name>
<gene>
    <name evidence="2" type="ORF">IV203_016930</name>
</gene>
<feature type="region of interest" description="Disordered" evidence="1">
    <location>
        <begin position="405"/>
        <end position="514"/>
    </location>
</feature>
<feature type="compositionally biased region" description="Acidic residues" evidence="1">
    <location>
        <begin position="595"/>
        <end position="607"/>
    </location>
</feature>
<feature type="compositionally biased region" description="Basic and acidic residues" evidence="1">
    <location>
        <begin position="904"/>
        <end position="916"/>
    </location>
</feature>
<dbReference type="EMBL" id="JAGRRH010000020">
    <property type="protein sequence ID" value="KAG7348225.1"/>
    <property type="molecule type" value="Genomic_DNA"/>
</dbReference>
<protein>
    <submittedName>
        <fullName evidence="2">Uncharacterized protein</fullName>
    </submittedName>
</protein>
<dbReference type="OrthoDB" id="10691628at2759"/>
<feature type="region of interest" description="Disordered" evidence="1">
    <location>
        <begin position="347"/>
        <end position="377"/>
    </location>
</feature>
<feature type="region of interest" description="Disordered" evidence="1">
    <location>
        <begin position="168"/>
        <end position="192"/>
    </location>
</feature>
<feature type="region of interest" description="Disordered" evidence="1">
    <location>
        <begin position="885"/>
        <end position="944"/>
    </location>
</feature>
<reference evidence="2" key="2">
    <citation type="submission" date="2021-04" db="EMBL/GenBank/DDBJ databases">
        <authorList>
            <person name="Podell S."/>
        </authorList>
    </citation>
    <scope>NUCLEOTIDE SEQUENCE</scope>
    <source>
        <strain evidence="2">Hildebrandi</strain>
    </source>
</reference>
<dbReference type="Proteomes" id="UP000693970">
    <property type="component" value="Unassembled WGS sequence"/>
</dbReference>
<feature type="compositionally biased region" description="Basic and acidic residues" evidence="1">
    <location>
        <begin position="362"/>
        <end position="371"/>
    </location>
</feature>
<feature type="compositionally biased region" description="Basic and acidic residues" evidence="1">
    <location>
        <begin position="929"/>
        <end position="942"/>
    </location>
</feature>
<evidence type="ECO:0000313" key="2">
    <source>
        <dbReference type="EMBL" id="KAG7348225.1"/>
    </source>
</evidence>
<feature type="compositionally biased region" description="Polar residues" evidence="1">
    <location>
        <begin position="443"/>
        <end position="452"/>
    </location>
</feature>
<comment type="caution">
    <text evidence="2">The sequence shown here is derived from an EMBL/GenBank/DDBJ whole genome shotgun (WGS) entry which is preliminary data.</text>
</comment>
<feature type="compositionally biased region" description="Basic and acidic residues" evidence="1">
    <location>
        <begin position="24"/>
        <end position="40"/>
    </location>
</feature>
<evidence type="ECO:0000256" key="1">
    <source>
        <dbReference type="SAM" id="MobiDB-lite"/>
    </source>
</evidence>
<feature type="compositionally biased region" description="Basic and acidic residues" evidence="1">
    <location>
        <begin position="473"/>
        <end position="484"/>
    </location>
</feature>
<feature type="compositionally biased region" description="Basic and acidic residues" evidence="1">
    <location>
        <begin position="620"/>
        <end position="629"/>
    </location>
</feature>
<feature type="compositionally biased region" description="Polar residues" evidence="1">
    <location>
        <begin position="459"/>
        <end position="471"/>
    </location>
</feature>
<accession>A0A9K3KS56</accession>
<feature type="region of interest" description="Disordered" evidence="1">
    <location>
        <begin position="1"/>
        <end position="50"/>
    </location>
</feature>
<dbReference type="AlphaFoldDB" id="A0A9K3KS56"/>
<sequence length="1012" mass="113436">MMSASPGAEDSFELTVRRAVSVDAEPRNSIDDPEKVENMSKTKQQQADFNFSSLWRKPRLSRRRLACSTGHQMHHVKLDSPIVADGEAEPFTPDGKTTKGHNTKDRESFETMVSPHLSELDESRDVIPVIMKREGWNFSRELPQGYDGSISQSSSAQIRKEVSHTIFLTPSPGKSRTTPHSSRGSATGLMSENQDSDEVFTLIRCNGFKSRLSLHSKKSHPNLRESGASDFAPLCRGGQKAKEANIAKRDMLQQVEVYDGEYLTHDAVLSSLSEDTCNSQRNHFNSHDPAADKSKMIDCKGSDDEAGDELLTGSSFSDRIKFFQSRATESNTKNNINKSFQRNRPLSQATVLTAEATSSTKTDTEETETKQHVIKQSTTVQVHESQLTDSYEKNVLHSKEHFEATLKRTSGIQPVRENGNDANMLPDRAVSASQQKEYENKSESPSARTNANLFGGTSGQRRITNGYSQGCESSEKSSSHRDIDPSNNRNKNRHSNDDNSEYLNGDFECDNGGRRSTIVSRKRVGSSPRKLSKSMSVLERTPHFSKPTMTCDKCGSEIKVPKDVEKTFWKITEKETHRKIRRSLFRESNDAEIDIPIEDEDKSDDDSTAVCDRRRTLKSAPREKKETPKKSTITSDENKETHMNVIVEPSQTFSVMERLKRFERTSMNQKFNCGSGESNRISISKTMIKNNTFQQSHATEKADLSQSREKIDDHPSVVAIENDFFATDDTSGFYSASESSRQVVCLPSDQTPYYMKKRRQETGDINEVSSVESSIQKNVTQWKQKNSKTKQITCSAAQQNWKPKTVVGIQKRNIVEVGGALAGKIDARVLGENESKKENSTRIGNCQVSPLTVKRGNGNTKNEMNQLAESMISSSISERVAIFQRSSTSTKKWRPSLPKATNRKSADRWSHSESRQSSRKSSLSLQDVVENRQTLEERRKSSTCESIEGAQTQCITVETNENVRPSDLFRKLAESVEPAPPPSPLIHRRGFASLASRSSTSQPSKFQNLRCF</sequence>
<reference evidence="2" key="1">
    <citation type="journal article" date="2021" name="Sci. Rep.">
        <title>Diploid genomic architecture of Nitzschia inconspicua, an elite biomass production diatom.</title>
        <authorList>
            <person name="Oliver A."/>
            <person name="Podell S."/>
            <person name="Pinowska A."/>
            <person name="Traller J.C."/>
            <person name="Smith S.R."/>
            <person name="McClure R."/>
            <person name="Beliaev A."/>
            <person name="Bohutskyi P."/>
            <person name="Hill E.A."/>
            <person name="Rabines A."/>
            <person name="Zheng H."/>
            <person name="Allen L.Z."/>
            <person name="Kuo A."/>
            <person name="Grigoriev I.V."/>
            <person name="Allen A.E."/>
            <person name="Hazlebeck D."/>
            <person name="Allen E.E."/>
        </authorList>
    </citation>
    <scope>NUCLEOTIDE SEQUENCE</scope>
    <source>
        <strain evidence="2">Hildebrandi</strain>
    </source>
</reference>
<keyword evidence="3" id="KW-1185">Reference proteome</keyword>
<organism evidence="2 3">
    <name type="scientific">Nitzschia inconspicua</name>
    <dbReference type="NCBI Taxonomy" id="303405"/>
    <lineage>
        <taxon>Eukaryota</taxon>
        <taxon>Sar</taxon>
        <taxon>Stramenopiles</taxon>
        <taxon>Ochrophyta</taxon>
        <taxon>Bacillariophyta</taxon>
        <taxon>Bacillariophyceae</taxon>
        <taxon>Bacillariophycidae</taxon>
        <taxon>Bacillariales</taxon>
        <taxon>Bacillariaceae</taxon>
        <taxon>Nitzschia</taxon>
    </lineage>
</organism>
<feature type="region of interest" description="Disordered" evidence="1">
    <location>
        <begin position="595"/>
        <end position="643"/>
    </location>
</feature>
<proteinExistence type="predicted"/>
<feature type="compositionally biased region" description="Polar residues" evidence="1">
    <location>
        <begin position="41"/>
        <end position="50"/>
    </location>
</feature>
<feature type="region of interest" description="Disordered" evidence="1">
    <location>
        <begin position="78"/>
        <end position="108"/>
    </location>
</feature>
<evidence type="ECO:0000313" key="3">
    <source>
        <dbReference type="Proteomes" id="UP000693970"/>
    </source>
</evidence>